<accession>A0A1B7HLN4</accession>
<keyword evidence="1" id="KW-0472">Membrane</keyword>
<feature type="domain" description="Rhodanese" evidence="2">
    <location>
        <begin position="15"/>
        <end position="106"/>
    </location>
</feature>
<dbReference type="RefSeq" id="WP_064555162.1">
    <property type="nucleotide sequence ID" value="NZ_LXEO01000038.1"/>
</dbReference>
<dbReference type="SMART" id="SM00450">
    <property type="entry name" value="RHOD"/>
    <property type="match status" value="1"/>
</dbReference>
<dbReference type="EMBL" id="LXEO01000038">
    <property type="protein sequence ID" value="OAT16543.1"/>
    <property type="molecule type" value="Genomic_DNA"/>
</dbReference>
<keyword evidence="4" id="KW-1185">Reference proteome</keyword>
<organism evidence="3 4">
    <name type="scientific">Buttiauxella noackiae ATCC 51607</name>
    <dbReference type="NCBI Taxonomy" id="1354255"/>
    <lineage>
        <taxon>Bacteria</taxon>
        <taxon>Pseudomonadati</taxon>
        <taxon>Pseudomonadota</taxon>
        <taxon>Gammaproteobacteria</taxon>
        <taxon>Enterobacterales</taxon>
        <taxon>Enterobacteriaceae</taxon>
        <taxon>Buttiauxella</taxon>
    </lineage>
</organism>
<dbReference type="InterPro" id="IPR001763">
    <property type="entry name" value="Rhodanese-like_dom"/>
</dbReference>
<protein>
    <submittedName>
        <fullName evidence="3">Rhodanese family sulfurtransferase</fullName>
    </submittedName>
</protein>
<dbReference type="Gene3D" id="3.40.250.10">
    <property type="entry name" value="Rhodanese-like domain"/>
    <property type="match status" value="1"/>
</dbReference>
<dbReference type="SUPFAM" id="SSF52821">
    <property type="entry name" value="Rhodanese/Cell cycle control phosphatase"/>
    <property type="match status" value="1"/>
</dbReference>
<reference evidence="3 4" key="1">
    <citation type="submission" date="2016-04" db="EMBL/GenBank/DDBJ databases">
        <title>ATOL: Assembling a taxonomically balanced genome-scale reconstruction of the evolutionary history of the Enterobacteriaceae.</title>
        <authorList>
            <person name="Plunkett G.III."/>
            <person name="Neeno-Eckwall E.C."/>
            <person name="Glasner J.D."/>
            <person name="Perna N.T."/>
        </authorList>
    </citation>
    <scope>NUCLEOTIDE SEQUENCE [LARGE SCALE GENOMIC DNA]</scope>
    <source>
        <strain evidence="3 4">ATCC 51607</strain>
    </source>
</reference>
<dbReference type="InterPro" id="IPR021309">
    <property type="entry name" value="YgaP-like_TM"/>
</dbReference>
<dbReference type="PROSITE" id="PS50206">
    <property type="entry name" value="RHODANESE_3"/>
    <property type="match status" value="1"/>
</dbReference>
<dbReference type="GO" id="GO:0004792">
    <property type="term" value="F:thiosulfate-cyanide sulfurtransferase activity"/>
    <property type="evidence" value="ECO:0007669"/>
    <property type="project" value="TreeGrafter"/>
</dbReference>
<dbReference type="PANTHER" id="PTHR44086:SF10">
    <property type="entry name" value="THIOSULFATE SULFURTRANSFERASE_RHODANESE-LIKE DOMAIN-CONTAINING PROTEIN 3"/>
    <property type="match status" value="1"/>
</dbReference>
<sequence>MTIETISPAQAKILVAQGAALIDIRERDEYARENIAEAHLLSLSSIENGDRLGPFDPFDTVIFHCQSGMRTAQNAQKLADAVAPAKVLLLEGGLNAWKKEGLEILTDKSQPLPLMRQVQIAVGTLVLAGVVLGYMVHPGFFLLSGFVGAGLLFAGISGFCGMARLLEKMPWNKP</sequence>
<name>A0A1B7HLN4_9ENTR</name>
<keyword evidence="1" id="KW-0812">Transmembrane</keyword>
<evidence type="ECO:0000313" key="3">
    <source>
        <dbReference type="EMBL" id="OAT16543.1"/>
    </source>
</evidence>
<evidence type="ECO:0000259" key="2">
    <source>
        <dbReference type="PROSITE" id="PS50206"/>
    </source>
</evidence>
<proteinExistence type="predicted"/>
<comment type="caution">
    <text evidence="3">The sequence shown here is derived from an EMBL/GenBank/DDBJ whole genome shotgun (WGS) entry which is preliminary data.</text>
</comment>
<dbReference type="InterPro" id="IPR036873">
    <property type="entry name" value="Rhodanese-like_dom_sf"/>
</dbReference>
<keyword evidence="1" id="KW-1133">Transmembrane helix</keyword>
<feature type="transmembrane region" description="Helical" evidence="1">
    <location>
        <begin position="118"/>
        <end position="136"/>
    </location>
</feature>
<dbReference type="Pfam" id="PF11127">
    <property type="entry name" value="YgaP-like_TM"/>
    <property type="match status" value="1"/>
</dbReference>
<evidence type="ECO:0000256" key="1">
    <source>
        <dbReference type="SAM" id="Phobius"/>
    </source>
</evidence>
<dbReference type="Gene3D" id="6.10.140.1340">
    <property type="match status" value="1"/>
</dbReference>
<keyword evidence="3" id="KW-0808">Transferase</keyword>
<feature type="transmembrane region" description="Helical" evidence="1">
    <location>
        <begin position="142"/>
        <end position="166"/>
    </location>
</feature>
<dbReference type="Proteomes" id="UP000078286">
    <property type="component" value="Unassembled WGS sequence"/>
</dbReference>
<dbReference type="PANTHER" id="PTHR44086">
    <property type="entry name" value="THIOSULFATE SULFURTRANSFERASE RDL2, MITOCHONDRIAL-RELATED"/>
    <property type="match status" value="1"/>
</dbReference>
<dbReference type="PATRIC" id="fig|1354255.3.peg.2638"/>
<dbReference type="AlphaFoldDB" id="A0A1B7HLN4"/>
<evidence type="ECO:0000313" key="4">
    <source>
        <dbReference type="Proteomes" id="UP000078286"/>
    </source>
</evidence>
<dbReference type="Pfam" id="PF00581">
    <property type="entry name" value="Rhodanese"/>
    <property type="match status" value="1"/>
</dbReference>
<gene>
    <name evidence="3" type="ORF">M979_2558</name>
</gene>